<gene>
    <name evidence="3" type="ORF">MGU_10932</name>
</gene>
<name>A0A0B4GPP8_METGA</name>
<dbReference type="SUPFAM" id="SSF57903">
    <property type="entry name" value="FYVE/PHD zinc finger"/>
    <property type="match status" value="1"/>
</dbReference>
<feature type="region of interest" description="Disordered" evidence="1">
    <location>
        <begin position="430"/>
        <end position="450"/>
    </location>
</feature>
<dbReference type="InterPro" id="IPR001025">
    <property type="entry name" value="BAH_dom"/>
</dbReference>
<proteinExistence type="predicted"/>
<evidence type="ECO:0000259" key="2">
    <source>
        <dbReference type="PROSITE" id="PS51038"/>
    </source>
</evidence>
<dbReference type="PROSITE" id="PS51038">
    <property type="entry name" value="BAH"/>
    <property type="match status" value="1"/>
</dbReference>
<evidence type="ECO:0000256" key="1">
    <source>
        <dbReference type="SAM" id="MobiDB-lite"/>
    </source>
</evidence>
<dbReference type="InterPro" id="IPR043151">
    <property type="entry name" value="BAH_sf"/>
</dbReference>
<feature type="domain" description="BAH" evidence="2">
    <location>
        <begin position="95"/>
        <end position="219"/>
    </location>
</feature>
<dbReference type="CDD" id="cd04370">
    <property type="entry name" value="BAH"/>
    <property type="match status" value="1"/>
</dbReference>
<comment type="caution">
    <text evidence="3">The sequence shown here is derived from an EMBL/GenBank/DDBJ whole genome shotgun (WGS) entry which is preliminary data.</text>
</comment>
<evidence type="ECO:0000313" key="3">
    <source>
        <dbReference type="EMBL" id="KID81727.1"/>
    </source>
</evidence>
<organism evidence="3 4">
    <name type="scientific">Metarhizium guizhouense (strain ARSEF 977)</name>
    <dbReference type="NCBI Taxonomy" id="1276136"/>
    <lineage>
        <taxon>Eukaryota</taxon>
        <taxon>Fungi</taxon>
        <taxon>Dikarya</taxon>
        <taxon>Ascomycota</taxon>
        <taxon>Pezizomycotina</taxon>
        <taxon>Sordariomycetes</taxon>
        <taxon>Hypocreomycetidae</taxon>
        <taxon>Hypocreales</taxon>
        <taxon>Clavicipitaceae</taxon>
        <taxon>Metarhizium</taxon>
    </lineage>
</organism>
<feature type="compositionally biased region" description="Basic residues" evidence="1">
    <location>
        <begin position="1"/>
        <end position="10"/>
    </location>
</feature>
<dbReference type="Proteomes" id="UP000031192">
    <property type="component" value="Unassembled WGS sequence"/>
</dbReference>
<feature type="region of interest" description="Disordered" evidence="1">
    <location>
        <begin position="266"/>
        <end position="298"/>
    </location>
</feature>
<feature type="region of interest" description="Disordered" evidence="1">
    <location>
        <begin position="393"/>
        <end position="418"/>
    </location>
</feature>
<protein>
    <submittedName>
        <fullName evidence="3">Ebs-bah-phd domain-containing protein</fullName>
    </submittedName>
</protein>
<reference evidence="3 4" key="1">
    <citation type="journal article" date="2014" name="Proc. Natl. Acad. Sci. U.S.A.">
        <title>Trajectory and genomic determinants of fungal-pathogen speciation and host adaptation.</title>
        <authorList>
            <person name="Hu X."/>
            <person name="Xiao G."/>
            <person name="Zheng P."/>
            <person name="Shang Y."/>
            <person name="Su Y."/>
            <person name="Zhang X."/>
            <person name="Liu X."/>
            <person name="Zhan S."/>
            <person name="St Leger R.J."/>
            <person name="Wang C."/>
        </authorList>
    </citation>
    <scope>NUCLEOTIDE SEQUENCE [LARGE SCALE GENOMIC DNA]</scope>
    <source>
        <strain evidence="3 4">ARSEF 977</strain>
    </source>
</reference>
<evidence type="ECO:0000313" key="4">
    <source>
        <dbReference type="Proteomes" id="UP000031192"/>
    </source>
</evidence>
<feature type="region of interest" description="Disordered" evidence="1">
    <location>
        <begin position="501"/>
        <end position="531"/>
    </location>
</feature>
<feature type="region of interest" description="Disordered" evidence="1">
    <location>
        <begin position="545"/>
        <end position="564"/>
    </location>
</feature>
<keyword evidence="4" id="KW-1185">Reference proteome</keyword>
<feature type="region of interest" description="Disordered" evidence="1">
    <location>
        <begin position="1"/>
        <end position="43"/>
    </location>
</feature>
<dbReference type="InterPro" id="IPR011011">
    <property type="entry name" value="Znf_FYVE_PHD"/>
</dbReference>
<dbReference type="HOGENOM" id="CLU_483182_0_0_1"/>
<feature type="compositionally biased region" description="Polar residues" evidence="1">
    <location>
        <begin position="277"/>
        <end position="290"/>
    </location>
</feature>
<dbReference type="EMBL" id="AZNH01000124">
    <property type="protein sequence ID" value="KID81727.1"/>
    <property type="molecule type" value="Genomic_DNA"/>
</dbReference>
<dbReference type="AlphaFoldDB" id="A0A0B4GPP8"/>
<sequence length="564" mass="65276">MAPRSRKRRRSSNEDRRGGCPFTVTTITEQRSNRASKKSKQHDADMEEMQWTQLWPFNPEDKFNSMQSMSLPYIVEPRKRWRAMTRYHNFILYGRKYRTHDFVYVANDDSIEAEKIASREEDIRAADEHHVYARIYWMYSPDELPPNTRHGEEMIEGRQSYHGKNELIASNHMDVTNVVSIVTEAQVHQWIESNDDEVHDALYWRQAFNIATLQLSPAELICNCRAPAHPDELLVGCTSQACGQWLHEKCLQHAVLKQVYDRLETENPHSSDIDSDMTVTPTQIAPSSSGADGAKDISNPFTPKVGKLASTELYDGLFTATLITRNGSLHWEITDQRRGCEGNTGTWKERKKRRQRGKALKDLLFDRTDPNSAQVFSPAKVAQARVKKAEMDAQRREETLKKEMQKIQRQKKAAEQKALTLERRRQRAAELEQKRQAKEARQQEKEANRQIRGDLKCQDLEMVHRMQDEGQAALDGREKSTYVEDEIIVALPLTREPLVAWKAPDPPSQNAKRKATAIPNCTARPKKPSLAVENDREMVEAFWDSGRPRRNSKRPRWLEDYEIK</sequence>
<dbReference type="GO" id="GO:0003682">
    <property type="term" value="F:chromatin binding"/>
    <property type="evidence" value="ECO:0007669"/>
    <property type="project" value="InterPro"/>
</dbReference>
<accession>A0A0B4GPP8</accession>
<dbReference type="PANTHER" id="PTHR46364">
    <property type="entry name" value="OS08G0421900 PROTEIN"/>
    <property type="match status" value="1"/>
</dbReference>
<dbReference type="Gene3D" id="2.30.30.490">
    <property type="match status" value="1"/>
</dbReference>